<dbReference type="AlphaFoldDB" id="A0AAV9GXI5"/>
<evidence type="ECO:0000313" key="2">
    <source>
        <dbReference type="EMBL" id="KAK4453161.1"/>
    </source>
</evidence>
<protein>
    <submittedName>
        <fullName evidence="2">Uncharacterized protein</fullName>
    </submittedName>
</protein>
<evidence type="ECO:0000256" key="1">
    <source>
        <dbReference type="SAM" id="MobiDB-lite"/>
    </source>
</evidence>
<comment type="caution">
    <text evidence="2">The sequence shown here is derived from an EMBL/GenBank/DDBJ whole genome shotgun (WGS) entry which is preliminary data.</text>
</comment>
<name>A0AAV9GXI5_9PEZI</name>
<evidence type="ECO:0000313" key="3">
    <source>
        <dbReference type="Proteomes" id="UP001321760"/>
    </source>
</evidence>
<accession>A0AAV9GXI5</accession>
<feature type="compositionally biased region" description="Basic and acidic residues" evidence="1">
    <location>
        <begin position="1"/>
        <end position="11"/>
    </location>
</feature>
<sequence length="388" mass="41747">MDDNRGQRRQNEPPSHSGSSARYHPSLHDQSQQRRSFTSSHGDRFRPAPLTTSSTGAARGIGGSTSYSTYYQEPSAAAFPATGMGQSTMSYHHTPTDYSQTDTRQTTGFASAYNPAMIYNVPQATGPQNTAVYDTSQQFPSRPPAGLGMMTTDVAAPYFSGEPTNSATASALQAAQTGSSAASQVYQQPSLQNYSASGMAAMGGMASQSNSAQDVRMEEEYPAPEGLDAAYASYQSALKAIFQNIQDGALASASDSLLNVSDWLLSHVAELETTTGLTSDDQNLHSDRIKLWNDFNHAWLAMLQAQKDMMESGQQISRSQSLIPEEGLKRMGGELVRLCDSIERHGLVDYEYGVWEEQIVAILTECVDLYDSSASSSAGASAVAAHHR</sequence>
<dbReference type="Proteomes" id="UP001321760">
    <property type="component" value="Unassembled WGS sequence"/>
</dbReference>
<feature type="region of interest" description="Disordered" evidence="1">
    <location>
        <begin position="1"/>
        <end position="60"/>
    </location>
</feature>
<gene>
    <name evidence="2" type="ORF">QBC34DRAFT_218231</name>
</gene>
<reference evidence="2" key="1">
    <citation type="journal article" date="2023" name="Mol. Phylogenet. Evol.">
        <title>Genome-scale phylogeny and comparative genomics of the fungal order Sordariales.</title>
        <authorList>
            <person name="Hensen N."/>
            <person name="Bonometti L."/>
            <person name="Westerberg I."/>
            <person name="Brannstrom I.O."/>
            <person name="Guillou S."/>
            <person name="Cros-Aarteil S."/>
            <person name="Calhoun S."/>
            <person name="Haridas S."/>
            <person name="Kuo A."/>
            <person name="Mondo S."/>
            <person name="Pangilinan J."/>
            <person name="Riley R."/>
            <person name="LaButti K."/>
            <person name="Andreopoulos B."/>
            <person name="Lipzen A."/>
            <person name="Chen C."/>
            <person name="Yan M."/>
            <person name="Daum C."/>
            <person name="Ng V."/>
            <person name="Clum A."/>
            <person name="Steindorff A."/>
            <person name="Ohm R.A."/>
            <person name="Martin F."/>
            <person name="Silar P."/>
            <person name="Natvig D.O."/>
            <person name="Lalanne C."/>
            <person name="Gautier V."/>
            <person name="Ament-Velasquez S.L."/>
            <person name="Kruys A."/>
            <person name="Hutchinson M.I."/>
            <person name="Powell A.J."/>
            <person name="Barry K."/>
            <person name="Miller A.N."/>
            <person name="Grigoriev I.V."/>
            <person name="Debuchy R."/>
            <person name="Gladieux P."/>
            <person name="Hiltunen Thoren M."/>
            <person name="Johannesson H."/>
        </authorList>
    </citation>
    <scope>NUCLEOTIDE SEQUENCE</scope>
    <source>
        <strain evidence="2">PSN243</strain>
    </source>
</reference>
<feature type="compositionally biased region" description="Polar residues" evidence="1">
    <location>
        <begin position="28"/>
        <end position="40"/>
    </location>
</feature>
<dbReference type="EMBL" id="MU865921">
    <property type="protein sequence ID" value="KAK4453161.1"/>
    <property type="molecule type" value="Genomic_DNA"/>
</dbReference>
<organism evidence="2 3">
    <name type="scientific">Podospora aff. communis PSN243</name>
    <dbReference type="NCBI Taxonomy" id="3040156"/>
    <lineage>
        <taxon>Eukaryota</taxon>
        <taxon>Fungi</taxon>
        <taxon>Dikarya</taxon>
        <taxon>Ascomycota</taxon>
        <taxon>Pezizomycotina</taxon>
        <taxon>Sordariomycetes</taxon>
        <taxon>Sordariomycetidae</taxon>
        <taxon>Sordariales</taxon>
        <taxon>Podosporaceae</taxon>
        <taxon>Podospora</taxon>
    </lineage>
</organism>
<proteinExistence type="predicted"/>
<keyword evidence="3" id="KW-1185">Reference proteome</keyword>
<reference evidence="2" key="2">
    <citation type="submission" date="2023-05" db="EMBL/GenBank/DDBJ databases">
        <authorList>
            <consortium name="Lawrence Berkeley National Laboratory"/>
            <person name="Steindorff A."/>
            <person name="Hensen N."/>
            <person name="Bonometti L."/>
            <person name="Westerberg I."/>
            <person name="Brannstrom I.O."/>
            <person name="Guillou S."/>
            <person name="Cros-Aarteil S."/>
            <person name="Calhoun S."/>
            <person name="Haridas S."/>
            <person name="Kuo A."/>
            <person name="Mondo S."/>
            <person name="Pangilinan J."/>
            <person name="Riley R."/>
            <person name="Labutti K."/>
            <person name="Andreopoulos B."/>
            <person name="Lipzen A."/>
            <person name="Chen C."/>
            <person name="Yanf M."/>
            <person name="Daum C."/>
            <person name="Ng V."/>
            <person name="Clum A."/>
            <person name="Ohm R."/>
            <person name="Martin F."/>
            <person name="Silar P."/>
            <person name="Natvig D."/>
            <person name="Lalanne C."/>
            <person name="Gautier V."/>
            <person name="Ament-Velasquez S.L."/>
            <person name="Kruys A."/>
            <person name="Hutchinson M.I."/>
            <person name="Powell A.J."/>
            <person name="Barry K."/>
            <person name="Miller A.N."/>
            <person name="Grigoriev I.V."/>
            <person name="Debuchy R."/>
            <person name="Gladieux P."/>
            <person name="Thoren M.H."/>
            <person name="Johannesson H."/>
        </authorList>
    </citation>
    <scope>NUCLEOTIDE SEQUENCE</scope>
    <source>
        <strain evidence="2">PSN243</strain>
    </source>
</reference>